<protein>
    <submittedName>
        <fullName evidence="2">Recombination protein NinG</fullName>
    </submittedName>
</protein>
<evidence type="ECO:0000313" key="3">
    <source>
        <dbReference type="Proteomes" id="UP000786875"/>
    </source>
</evidence>
<reference evidence="2 3" key="1">
    <citation type="submission" date="2020-04" db="EMBL/GenBank/DDBJ databases">
        <title>Genome sequencing of Rosenbergiella species.</title>
        <authorList>
            <person name="Alvarez-Perez S."/>
            <person name="Lievens B."/>
        </authorList>
    </citation>
    <scope>NUCLEOTIDE SEQUENCE [LARGE SCALE GENOMIC DNA]</scope>
    <source>
        <strain evidence="2 3">CdVSA20.1</strain>
    </source>
</reference>
<evidence type="ECO:0000313" key="2">
    <source>
        <dbReference type="EMBL" id="MBT0726805.1"/>
    </source>
</evidence>
<keyword evidence="3" id="KW-1185">Reference proteome</keyword>
<comment type="caution">
    <text evidence="2">The sequence shown here is derived from an EMBL/GenBank/DDBJ whole genome shotgun (WGS) entry which is preliminary data.</text>
</comment>
<dbReference type="EMBL" id="JABBFO010000003">
    <property type="protein sequence ID" value="MBT0726805.1"/>
    <property type="molecule type" value="Genomic_DNA"/>
</dbReference>
<dbReference type="RefSeq" id="WP_214212621.1">
    <property type="nucleotide sequence ID" value="NZ_JABBFO010000003.1"/>
</dbReference>
<accession>A0ABS5T385</accession>
<proteinExistence type="predicted"/>
<organism evidence="2 3">
    <name type="scientific">Rosenbergiella australiborealis</name>
    <dbReference type="NCBI Taxonomy" id="1544696"/>
    <lineage>
        <taxon>Bacteria</taxon>
        <taxon>Pseudomonadati</taxon>
        <taxon>Pseudomonadota</taxon>
        <taxon>Gammaproteobacteria</taxon>
        <taxon>Enterobacterales</taxon>
        <taxon>Erwiniaceae</taxon>
        <taxon>Rosenbergiella</taxon>
    </lineage>
</organism>
<feature type="coiled-coil region" evidence="1">
    <location>
        <begin position="153"/>
        <end position="187"/>
    </location>
</feature>
<name>A0ABS5T385_9GAMM</name>
<dbReference type="Pfam" id="PF05766">
    <property type="entry name" value="NinG"/>
    <property type="match status" value="1"/>
</dbReference>
<gene>
    <name evidence="2" type="ORF">HGT73_05310</name>
</gene>
<dbReference type="Proteomes" id="UP000786875">
    <property type="component" value="Unassembled WGS sequence"/>
</dbReference>
<sequence>MKIKGLRKPKTCKTCKEQFIPHSTTQTVCSISCAIQYSKAQSAKLAEKRALAERKKHRQRRADVKPLSHWVNMTQRVFNDYIRARDGNVCISCGSTTASSYHAGHYRTTAAAKQLRFNEDNCHSQCAACNTHQSGNLGPYHINLLAKIGTERVQALESNNQAYRYTREELEALRAHYRQKIRTLNSERGQP</sequence>
<keyword evidence="1" id="KW-0175">Coiled coil</keyword>
<evidence type="ECO:0000256" key="1">
    <source>
        <dbReference type="SAM" id="Coils"/>
    </source>
</evidence>
<dbReference type="InterPro" id="IPR008713">
    <property type="entry name" value="Phage_lambda_NinG"/>
</dbReference>